<dbReference type="OrthoDB" id="8251041at2"/>
<accession>A0A1M6SKY7</accession>
<dbReference type="Proteomes" id="UP000189935">
    <property type="component" value="Chromosome I"/>
</dbReference>
<organism evidence="2 3">
    <name type="scientific">Bradyrhizobium lablabi</name>
    <dbReference type="NCBI Taxonomy" id="722472"/>
    <lineage>
        <taxon>Bacteria</taxon>
        <taxon>Pseudomonadati</taxon>
        <taxon>Pseudomonadota</taxon>
        <taxon>Alphaproteobacteria</taxon>
        <taxon>Hyphomicrobiales</taxon>
        <taxon>Nitrobacteraceae</taxon>
        <taxon>Bradyrhizobium</taxon>
    </lineage>
</organism>
<sequence>MRKRNWRLIIAGAVLLGFAGLFFLAMLGMVPKSNDPAALMSTVGQVSGAVVGISIVLIVFGLIGKKVPTG</sequence>
<reference evidence="2 3" key="1">
    <citation type="submission" date="2016-11" db="EMBL/GenBank/DDBJ databases">
        <authorList>
            <person name="Jaros S."/>
            <person name="Januszkiewicz K."/>
            <person name="Wedrychowicz H."/>
        </authorList>
    </citation>
    <scope>NUCLEOTIDE SEQUENCE [LARGE SCALE GENOMIC DNA]</scope>
    <source>
        <strain evidence="2 3">GAS499</strain>
    </source>
</reference>
<keyword evidence="1" id="KW-0812">Transmembrane</keyword>
<evidence type="ECO:0000256" key="1">
    <source>
        <dbReference type="SAM" id="Phobius"/>
    </source>
</evidence>
<gene>
    <name evidence="2" type="ORF">SAMN05444159_3291</name>
</gene>
<dbReference type="EMBL" id="LT670844">
    <property type="protein sequence ID" value="SHK45363.1"/>
    <property type="molecule type" value="Genomic_DNA"/>
</dbReference>
<name>A0A1M6SKY7_9BRAD</name>
<feature type="transmembrane region" description="Helical" evidence="1">
    <location>
        <begin position="42"/>
        <end position="63"/>
    </location>
</feature>
<feature type="transmembrane region" description="Helical" evidence="1">
    <location>
        <begin position="7"/>
        <end position="30"/>
    </location>
</feature>
<keyword evidence="1" id="KW-1133">Transmembrane helix</keyword>
<evidence type="ECO:0000313" key="2">
    <source>
        <dbReference type="EMBL" id="SHK45363.1"/>
    </source>
</evidence>
<dbReference type="AlphaFoldDB" id="A0A1M6SKY7"/>
<keyword evidence="1" id="KW-0472">Membrane</keyword>
<proteinExistence type="predicted"/>
<protein>
    <submittedName>
        <fullName evidence="2">Uncharacterized protein</fullName>
    </submittedName>
</protein>
<evidence type="ECO:0000313" key="3">
    <source>
        <dbReference type="Proteomes" id="UP000189935"/>
    </source>
</evidence>
<dbReference type="RefSeq" id="WP_079539387.1">
    <property type="nucleotide sequence ID" value="NZ_LT670844.1"/>
</dbReference>